<sequence>MSHLFPPSSPVADKSLESPQKGIGKLPNASVLTLGRKRSICEPEEYPTPDPSSSIGRHSSPVKEITSHLDEAGSTYALSSPSKQGKKLADPIKIELDPSDPSRLAIGRKKSVCNVILPCRKNISRQHAFISYVADRNEIKLECNGTNGLSVHLPCSVQLYLIKPFQTRNFYKLMTEEPLTPQNAKLSHAKILQKNQNFISFVLAKGETVTFPYIQGTLVNFTGATVCLSLKEIARFSEDGNINFNEENSTETEDELCLLTTKSDDFPWQEETPSMKFVPVEHSPRTEQISKPLLIASPILVKNSPISHRTTPQTSFVINQPSTPRKLKRKSISLKNNTIQETPLPKDKGIGTSSASTRRDSIIEQQTLNVVAKKTNELSSVTTNVPPPCKRFKTSLNSNPEIFRSLTERGIRCDDLVHVLCNHLAFSNLQQTPLSQLQNINSNTSQLSKDELRRVLEAISCIGIIVRAGKDASGKALEDEYYYDVENDDSDERKILYNSLRGRSRLRSCRKKHKQYFWKKPTK</sequence>
<reference evidence="3" key="3">
    <citation type="submission" date="2025-07" db="EMBL/GenBank/DDBJ databases">
        <authorList>
            <consortium name="NCBI Genome Project"/>
        </authorList>
    </citation>
    <scope>NUCLEOTIDE SEQUENCE</scope>
    <source>
        <strain evidence="3">CBS432</strain>
    </source>
</reference>
<reference evidence="3" key="4">
    <citation type="submission" date="2025-08" db="UniProtKB">
        <authorList>
            <consortium name="RefSeq"/>
        </authorList>
    </citation>
    <scope>IDENTIFICATION</scope>
    <source>
        <strain evidence="3">CBS432</strain>
    </source>
</reference>
<dbReference type="SMART" id="SM00240">
    <property type="entry name" value="FHA"/>
    <property type="match status" value="1"/>
</dbReference>
<feature type="domain" description="FHA" evidence="2">
    <location>
        <begin position="104"/>
        <end position="152"/>
    </location>
</feature>
<evidence type="ECO:0000259" key="2">
    <source>
        <dbReference type="PROSITE" id="PS50006"/>
    </source>
</evidence>
<feature type="region of interest" description="Disordered" evidence="1">
    <location>
        <begin position="1"/>
        <end position="65"/>
    </location>
</feature>
<gene>
    <name evidence="3" type="primary">PLM2</name>
    <name evidence="3" type="ORF">SPAR_D06770</name>
</gene>
<organism evidence="3">
    <name type="scientific">Saccharomyces paradoxus</name>
    <name type="common">Yeast</name>
    <name type="synonym">Saccharomyces douglasii</name>
    <dbReference type="NCBI Taxonomy" id="27291"/>
    <lineage>
        <taxon>Eukaryota</taxon>
        <taxon>Fungi</taxon>
        <taxon>Dikarya</taxon>
        <taxon>Ascomycota</taxon>
        <taxon>Saccharomycotina</taxon>
        <taxon>Saccharomycetes</taxon>
        <taxon>Saccharomycetales</taxon>
        <taxon>Saccharomycetaceae</taxon>
        <taxon>Saccharomyces</taxon>
    </lineage>
</organism>
<evidence type="ECO:0000256" key="1">
    <source>
        <dbReference type="SAM" id="MobiDB-lite"/>
    </source>
</evidence>
<name>A0A8B8UPL7_SACPA</name>
<dbReference type="PROSITE" id="PS50006">
    <property type="entry name" value="FHA_DOMAIN"/>
    <property type="match status" value="1"/>
</dbReference>
<reference evidence="3" key="2">
    <citation type="submission" date="2020-01" db="EMBL/GenBank/DDBJ databases">
        <title>Population-level Yeast Reference Genomes.</title>
        <authorList>
            <person name="Yue J.-X."/>
        </authorList>
    </citation>
    <scope>NUCLEOTIDE SEQUENCE</scope>
    <source>
        <strain evidence="3">CBS432</strain>
    </source>
</reference>
<dbReference type="RefSeq" id="XP_033765709.1">
    <property type="nucleotide sequence ID" value="XM_033909818.1"/>
</dbReference>
<dbReference type="VEuPathDB" id="FungiDB:SPAR_D06770"/>
<dbReference type="Gene3D" id="2.60.200.20">
    <property type="match status" value="1"/>
</dbReference>
<protein>
    <submittedName>
        <fullName evidence="3">Plm2p</fullName>
    </submittedName>
</protein>
<dbReference type="InterPro" id="IPR000253">
    <property type="entry name" value="FHA_dom"/>
</dbReference>
<dbReference type="GeneID" id="54629923"/>
<reference evidence="3" key="1">
    <citation type="journal article" date="2017" name="Nat. Genet.">
        <title>Contrasting evolutionary genome dynamics between domesticated and wild yeasts.</title>
        <authorList>
            <person name="Yue J.X."/>
            <person name="Li J."/>
            <person name="Aigrain L."/>
            <person name="Hallin J."/>
            <person name="Persson K."/>
            <person name="Oliver K."/>
            <person name="Bergstrom A."/>
            <person name="Coupland P."/>
            <person name="Warringer J."/>
            <person name="Lagomarsino M.C."/>
            <person name="Fischer G."/>
            <person name="Durbin R."/>
            <person name="Liti G."/>
        </authorList>
    </citation>
    <scope>NUCLEOTIDE SEQUENCE</scope>
    <source>
        <strain evidence="3">CBS432</strain>
    </source>
</reference>
<dbReference type="OrthoDB" id="5348546at2759"/>
<dbReference type="InterPro" id="IPR008984">
    <property type="entry name" value="SMAD_FHA_dom_sf"/>
</dbReference>
<proteinExistence type="predicted"/>
<evidence type="ECO:0000313" key="3">
    <source>
        <dbReference type="RefSeq" id="XP_033765709.1"/>
    </source>
</evidence>
<dbReference type="CDD" id="cd22699">
    <property type="entry name" value="FHA_PLM2-like"/>
    <property type="match status" value="1"/>
</dbReference>
<accession>A0A8B8UPL7</accession>
<dbReference type="SUPFAM" id="SSF49879">
    <property type="entry name" value="SMAD/FHA domain"/>
    <property type="match status" value="1"/>
</dbReference>
<dbReference type="KEGG" id="spao:SPAR_D06770"/>
<dbReference type="AlphaFoldDB" id="A0A8B8UPL7"/>
<dbReference type="Pfam" id="PF00498">
    <property type="entry name" value="FHA"/>
    <property type="match status" value="1"/>
</dbReference>